<evidence type="ECO:0000313" key="1">
    <source>
        <dbReference type="EMBL" id="MBE7366376.1"/>
    </source>
</evidence>
<dbReference type="RefSeq" id="WP_193674995.1">
    <property type="nucleotide sequence ID" value="NZ_JADDIV010000001.1"/>
</dbReference>
<gene>
    <name evidence="1" type="ORF">IM787_02230</name>
</gene>
<sequence length="88" mass="9686">MHRIKEVNMELRLHLLDSFLAQGSDGGTYKVRAYERLAPDASLADGEHWESTGVTEYRLDDGRLVDAQPDGSMRIARTGVALTPQGTA</sequence>
<evidence type="ECO:0000313" key="2">
    <source>
        <dbReference type="Proteomes" id="UP000806285"/>
    </source>
</evidence>
<keyword evidence="2" id="KW-1185">Reference proteome</keyword>
<organism evidence="1 2">
    <name type="scientific">Ramlibacter pallidus</name>
    <dbReference type="NCBI Taxonomy" id="2780087"/>
    <lineage>
        <taxon>Bacteria</taxon>
        <taxon>Pseudomonadati</taxon>
        <taxon>Pseudomonadota</taxon>
        <taxon>Betaproteobacteria</taxon>
        <taxon>Burkholderiales</taxon>
        <taxon>Comamonadaceae</taxon>
        <taxon>Ramlibacter</taxon>
    </lineage>
</organism>
<protein>
    <submittedName>
        <fullName evidence="1">Uncharacterized protein</fullName>
    </submittedName>
</protein>
<comment type="caution">
    <text evidence="1">The sequence shown here is derived from an EMBL/GenBank/DDBJ whole genome shotgun (WGS) entry which is preliminary data.</text>
</comment>
<accession>A0ABR9RYR9</accession>
<proteinExistence type="predicted"/>
<dbReference type="EMBL" id="JADDIV010000001">
    <property type="protein sequence ID" value="MBE7366376.1"/>
    <property type="molecule type" value="Genomic_DNA"/>
</dbReference>
<name>A0ABR9RYR9_9BURK</name>
<reference evidence="1 2" key="1">
    <citation type="submission" date="2020-10" db="EMBL/GenBank/DDBJ databases">
        <title>Ramlibacter sp. HM2 16S ribosomal RNA gene Genome sequencing and assembly.</title>
        <authorList>
            <person name="Kang M."/>
        </authorList>
    </citation>
    <scope>NUCLEOTIDE SEQUENCE [LARGE SCALE GENOMIC DNA]</scope>
    <source>
        <strain evidence="1 2">HM2</strain>
    </source>
</reference>
<dbReference type="Proteomes" id="UP000806285">
    <property type="component" value="Unassembled WGS sequence"/>
</dbReference>